<comment type="caution">
    <text evidence="7">The sequence shown here is derived from an EMBL/GenBank/DDBJ whole genome shotgun (WGS) entry which is preliminary data.</text>
</comment>
<name>A0A259TZS4_9BACT</name>
<feature type="transmembrane region" description="Helical" evidence="6">
    <location>
        <begin position="26"/>
        <end position="47"/>
    </location>
</feature>
<dbReference type="EMBL" id="MQWB01000001">
    <property type="protein sequence ID" value="OZC03231.1"/>
    <property type="molecule type" value="Genomic_DNA"/>
</dbReference>
<dbReference type="RefSeq" id="WP_094548364.1">
    <property type="nucleotide sequence ID" value="NZ_MQWB01000001.1"/>
</dbReference>
<evidence type="ECO:0000256" key="4">
    <source>
        <dbReference type="ARBA" id="ARBA00022989"/>
    </source>
</evidence>
<proteinExistence type="predicted"/>
<reference evidence="7 8" key="1">
    <citation type="submission" date="2016-11" db="EMBL/GenBank/DDBJ databases">
        <title>Study of marine rhodopsin-containing bacteria.</title>
        <authorList>
            <person name="Yoshizawa S."/>
            <person name="Kumagai Y."/>
            <person name="Kogure K."/>
        </authorList>
    </citation>
    <scope>NUCLEOTIDE SEQUENCE [LARGE SCALE GENOMIC DNA]</scope>
    <source>
        <strain evidence="7 8">SG-29</strain>
    </source>
</reference>
<dbReference type="InterPro" id="IPR011743">
    <property type="entry name" value="Caa3_sub_IV"/>
</dbReference>
<keyword evidence="3 6" id="KW-0812">Transmembrane</keyword>
<dbReference type="OrthoDB" id="1495022at2"/>
<evidence type="ECO:0000313" key="7">
    <source>
        <dbReference type="EMBL" id="OZC03231.1"/>
    </source>
</evidence>
<organism evidence="7 8">
    <name type="scientific">Rubricoccus marinus</name>
    <dbReference type="NCBI Taxonomy" id="716817"/>
    <lineage>
        <taxon>Bacteria</taxon>
        <taxon>Pseudomonadati</taxon>
        <taxon>Rhodothermota</taxon>
        <taxon>Rhodothermia</taxon>
        <taxon>Rhodothermales</taxon>
        <taxon>Rubricoccaceae</taxon>
        <taxon>Rubricoccus</taxon>
    </lineage>
</organism>
<keyword evidence="5 6" id="KW-0472">Membrane</keyword>
<feature type="transmembrane region" description="Helical" evidence="6">
    <location>
        <begin position="53"/>
        <end position="77"/>
    </location>
</feature>
<evidence type="ECO:0000256" key="3">
    <source>
        <dbReference type="ARBA" id="ARBA00022692"/>
    </source>
</evidence>
<dbReference type="GO" id="GO:0005886">
    <property type="term" value="C:plasma membrane"/>
    <property type="evidence" value="ECO:0007669"/>
    <property type="project" value="UniProtKB-SubCell"/>
</dbReference>
<dbReference type="AlphaFoldDB" id="A0A259TZS4"/>
<dbReference type="Pfam" id="PF03626">
    <property type="entry name" value="COX4_pro"/>
    <property type="match status" value="1"/>
</dbReference>
<evidence type="ECO:0008006" key="9">
    <source>
        <dbReference type="Google" id="ProtNLM"/>
    </source>
</evidence>
<comment type="subcellular location">
    <subcellularLocation>
        <location evidence="1">Cell membrane</location>
        <topology evidence="1">Multi-pass membrane protein</topology>
    </subcellularLocation>
</comment>
<evidence type="ECO:0000256" key="5">
    <source>
        <dbReference type="ARBA" id="ARBA00023136"/>
    </source>
</evidence>
<dbReference type="InterPro" id="IPR005171">
    <property type="entry name" value="Cyt_c_oxidase_su4_prok"/>
</dbReference>
<evidence type="ECO:0000313" key="8">
    <source>
        <dbReference type="Proteomes" id="UP000216446"/>
    </source>
</evidence>
<accession>A0A259TZS4</accession>
<dbReference type="Proteomes" id="UP000216446">
    <property type="component" value="Unassembled WGS sequence"/>
</dbReference>
<protein>
    <recommendedName>
        <fullName evidence="9">Oxidase</fullName>
    </recommendedName>
</protein>
<dbReference type="NCBIfam" id="TIGR02229">
    <property type="entry name" value="caa3_sub_IV"/>
    <property type="match status" value="1"/>
</dbReference>
<feature type="transmembrane region" description="Helical" evidence="6">
    <location>
        <begin position="89"/>
        <end position="108"/>
    </location>
</feature>
<keyword evidence="4 6" id="KW-1133">Transmembrane helix</keyword>
<keyword evidence="8" id="KW-1185">Reference proteome</keyword>
<evidence type="ECO:0000256" key="6">
    <source>
        <dbReference type="SAM" id="Phobius"/>
    </source>
</evidence>
<sequence length="199" mass="20590">MAHAAHADGHDEHTGHGGHHVASPALLLRTIGILVGLTVLTVALGWMEQNGVIHLGAFSVPVALLIAGGKAYFVAAYFMGLKYDGGTNLLAFVGSIVFLVIFLTFTYLDTGFRDTFEEQSATPIDEIEAGILEATRESEALAPAFEAVPLVTEPDADLFPNAAGSADAGAAMDAANTPTENALPAVEADASANDVVVTD</sequence>
<evidence type="ECO:0000256" key="1">
    <source>
        <dbReference type="ARBA" id="ARBA00004651"/>
    </source>
</evidence>
<dbReference type="InParanoid" id="A0A259TZS4"/>
<evidence type="ECO:0000256" key="2">
    <source>
        <dbReference type="ARBA" id="ARBA00022475"/>
    </source>
</evidence>
<gene>
    <name evidence="7" type="ORF">BSZ36_09740</name>
</gene>
<keyword evidence="2" id="KW-1003">Cell membrane</keyword>